<feature type="transmembrane region" description="Helical" evidence="8">
    <location>
        <begin position="35"/>
        <end position="59"/>
    </location>
</feature>
<evidence type="ECO:0000256" key="1">
    <source>
        <dbReference type="ARBA" id="ARBA00004651"/>
    </source>
</evidence>
<sequence length="109" mass="12252">MSVQLIWSFILACIDIYSLRTNWDLHRTGHLWKYVIGDWVMTMQSLAAASSSAALTIFLTTDIEVGRVDPYLTCSWYKVSVILASMAWSFTAASAGSTFWLLVELYDSA</sequence>
<keyword evidence="5 8" id="KW-0812">Transmembrane</keyword>
<feature type="transmembrane region" description="Helical" evidence="8">
    <location>
        <begin position="79"/>
        <end position="103"/>
    </location>
</feature>
<dbReference type="AlphaFoldDB" id="A0A835BMX3"/>
<evidence type="ECO:0000256" key="2">
    <source>
        <dbReference type="ARBA" id="ARBA00007651"/>
    </source>
</evidence>
<comment type="caution">
    <text evidence="8">Lacks conserved residue(s) required for the propagation of feature annotation.</text>
</comment>
<evidence type="ECO:0000256" key="4">
    <source>
        <dbReference type="ARBA" id="ARBA00022475"/>
    </source>
</evidence>
<organism evidence="10 11">
    <name type="scientific">Digitaria exilis</name>
    <dbReference type="NCBI Taxonomy" id="1010633"/>
    <lineage>
        <taxon>Eukaryota</taxon>
        <taxon>Viridiplantae</taxon>
        <taxon>Streptophyta</taxon>
        <taxon>Embryophyta</taxon>
        <taxon>Tracheophyta</taxon>
        <taxon>Spermatophyta</taxon>
        <taxon>Magnoliopsida</taxon>
        <taxon>Liliopsida</taxon>
        <taxon>Poales</taxon>
        <taxon>Poaceae</taxon>
        <taxon>PACMAD clade</taxon>
        <taxon>Panicoideae</taxon>
        <taxon>Panicodae</taxon>
        <taxon>Paniceae</taxon>
        <taxon>Anthephorinae</taxon>
        <taxon>Digitaria</taxon>
    </lineage>
</organism>
<comment type="similarity">
    <text evidence="2 8">Belongs to the Casparian strip membrane proteins (CASP) family.</text>
</comment>
<feature type="domain" description="Casparian strip membrane protein" evidence="9">
    <location>
        <begin position="1"/>
        <end position="89"/>
    </location>
</feature>
<dbReference type="GO" id="GO:0005886">
    <property type="term" value="C:plasma membrane"/>
    <property type="evidence" value="ECO:0007669"/>
    <property type="project" value="UniProtKB-SubCell"/>
</dbReference>
<dbReference type="InterPro" id="IPR045009">
    <property type="entry name" value="CASPL-5"/>
</dbReference>
<evidence type="ECO:0000313" key="11">
    <source>
        <dbReference type="Proteomes" id="UP000636709"/>
    </source>
</evidence>
<dbReference type="Pfam" id="PF04535">
    <property type="entry name" value="CASP_dom"/>
    <property type="match status" value="1"/>
</dbReference>
<keyword evidence="11" id="KW-1185">Reference proteome</keyword>
<evidence type="ECO:0000259" key="9">
    <source>
        <dbReference type="Pfam" id="PF04535"/>
    </source>
</evidence>
<dbReference type="OrthoDB" id="594350at2759"/>
<proteinExistence type="inferred from homology"/>
<comment type="subunit">
    <text evidence="3 8">Homodimer and heterodimers.</text>
</comment>
<protein>
    <recommendedName>
        <fullName evidence="8">CASP-like protein</fullName>
    </recommendedName>
</protein>
<evidence type="ECO:0000256" key="5">
    <source>
        <dbReference type="ARBA" id="ARBA00022692"/>
    </source>
</evidence>
<accession>A0A835BMX3</accession>
<evidence type="ECO:0000256" key="8">
    <source>
        <dbReference type="RuleBase" id="RU361233"/>
    </source>
</evidence>
<dbReference type="InterPro" id="IPR006702">
    <property type="entry name" value="CASP_dom"/>
</dbReference>
<dbReference type="PANTHER" id="PTHR32021">
    <property type="entry name" value="CASP-LIKE PROTEIN 5B3"/>
    <property type="match status" value="1"/>
</dbReference>
<evidence type="ECO:0000313" key="10">
    <source>
        <dbReference type="EMBL" id="KAF8697838.1"/>
    </source>
</evidence>
<gene>
    <name evidence="10" type="ORF">HU200_035328</name>
</gene>
<dbReference type="Proteomes" id="UP000636709">
    <property type="component" value="Unassembled WGS sequence"/>
</dbReference>
<evidence type="ECO:0000256" key="6">
    <source>
        <dbReference type="ARBA" id="ARBA00022989"/>
    </source>
</evidence>
<evidence type="ECO:0000256" key="7">
    <source>
        <dbReference type="ARBA" id="ARBA00023136"/>
    </source>
</evidence>
<dbReference type="PANTHER" id="PTHR32021:SF51">
    <property type="entry name" value="CASP-LIKE PROTEIN 5B3"/>
    <property type="match status" value="1"/>
</dbReference>
<keyword evidence="7 8" id="KW-0472">Membrane</keyword>
<name>A0A835BMX3_9POAL</name>
<comment type="subcellular location">
    <subcellularLocation>
        <location evidence="1 8">Cell membrane</location>
        <topology evidence="1 8">Multi-pass membrane protein</topology>
    </subcellularLocation>
</comment>
<keyword evidence="6 8" id="KW-1133">Transmembrane helix</keyword>
<evidence type="ECO:0000256" key="3">
    <source>
        <dbReference type="ARBA" id="ARBA00011489"/>
    </source>
</evidence>
<dbReference type="EMBL" id="JACEFO010001866">
    <property type="protein sequence ID" value="KAF8697838.1"/>
    <property type="molecule type" value="Genomic_DNA"/>
</dbReference>
<comment type="caution">
    <text evidence="10">The sequence shown here is derived from an EMBL/GenBank/DDBJ whole genome shotgun (WGS) entry which is preliminary data.</text>
</comment>
<reference evidence="10" key="1">
    <citation type="submission" date="2020-07" db="EMBL/GenBank/DDBJ databases">
        <title>Genome sequence and genetic diversity analysis of an under-domesticated orphan crop, white fonio (Digitaria exilis).</title>
        <authorList>
            <person name="Bennetzen J.L."/>
            <person name="Chen S."/>
            <person name="Ma X."/>
            <person name="Wang X."/>
            <person name="Yssel A.E.J."/>
            <person name="Chaluvadi S.R."/>
            <person name="Johnson M."/>
            <person name="Gangashetty P."/>
            <person name="Hamidou F."/>
            <person name="Sanogo M.D."/>
            <person name="Zwaenepoel A."/>
            <person name="Wallace J."/>
            <person name="Van De Peer Y."/>
            <person name="Van Deynze A."/>
        </authorList>
    </citation>
    <scope>NUCLEOTIDE SEQUENCE</scope>
    <source>
        <tissue evidence="10">Leaves</tissue>
    </source>
</reference>
<keyword evidence="4 8" id="KW-1003">Cell membrane</keyword>